<dbReference type="EMBL" id="SACM01000004">
    <property type="protein sequence ID" value="RVT83810.1"/>
    <property type="molecule type" value="Genomic_DNA"/>
</dbReference>
<proteinExistence type="predicted"/>
<evidence type="ECO:0000313" key="2">
    <source>
        <dbReference type="Proteomes" id="UP000288587"/>
    </source>
</evidence>
<dbReference type="Proteomes" id="UP000288587">
    <property type="component" value="Unassembled WGS sequence"/>
</dbReference>
<reference evidence="1 2" key="1">
    <citation type="submission" date="2019-01" db="EMBL/GenBank/DDBJ databases">
        <authorList>
            <person name="Chen W.-M."/>
        </authorList>
    </citation>
    <scope>NUCLEOTIDE SEQUENCE [LARGE SCALE GENOMIC DNA]</scope>
    <source>
        <strain evidence="1 2">CCP-18</strain>
    </source>
</reference>
<comment type="caution">
    <text evidence="1">The sequence shown here is derived from an EMBL/GenBank/DDBJ whole genome shotgun (WGS) entry which is preliminary data.</text>
</comment>
<gene>
    <name evidence="1" type="ORF">EOD73_14695</name>
</gene>
<dbReference type="AlphaFoldDB" id="A0A437LEM6"/>
<keyword evidence="2" id="KW-1185">Reference proteome</keyword>
<accession>A0A437LEM6</accession>
<protein>
    <submittedName>
        <fullName evidence="1">Uncharacterized protein</fullName>
    </submittedName>
</protein>
<sequence>MTSNSAHLTLSLTEDEALVLSAFFARFEKDGEFSLASNAEFIAFSAVSRQIDQRLVQPFQDDYCELVSQARNRLQQGTEGLLPGVQPRSEA</sequence>
<name>A0A437LEM6_9BURK</name>
<evidence type="ECO:0000313" key="1">
    <source>
        <dbReference type="EMBL" id="RVT83810.1"/>
    </source>
</evidence>
<organism evidence="1 2">
    <name type="scientific">Inhella crocodyli</name>
    <dbReference type="NCBI Taxonomy" id="2499851"/>
    <lineage>
        <taxon>Bacteria</taxon>
        <taxon>Pseudomonadati</taxon>
        <taxon>Pseudomonadota</taxon>
        <taxon>Betaproteobacteria</taxon>
        <taxon>Burkholderiales</taxon>
        <taxon>Sphaerotilaceae</taxon>
        <taxon>Inhella</taxon>
    </lineage>
</organism>